<accession>A0A3Q7JUD6</accession>
<sequence length="64" mass="7554">MTILKPGAVPVSLRPYRYNYYQKEELERQVKEMMNHGLTTEELKILARLGNKARKLARETLHLL</sequence>
<protein>
    <submittedName>
        <fullName evidence="1">Uncharacterized protein</fullName>
    </submittedName>
</protein>
<dbReference type="Gene3D" id="3.10.10.10">
    <property type="entry name" value="HIV Type 1 Reverse Transcriptase, subunit A, domain 1"/>
    <property type="match status" value="1"/>
</dbReference>
<proteinExistence type="predicted"/>
<organism evidence="1">
    <name type="scientific">Solanum lycopersicum</name>
    <name type="common">Tomato</name>
    <name type="synonym">Lycopersicon esculentum</name>
    <dbReference type="NCBI Taxonomy" id="4081"/>
    <lineage>
        <taxon>Eukaryota</taxon>
        <taxon>Viridiplantae</taxon>
        <taxon>Streptophyta</taxon>
        <taxon>Embryophyta</taxon>
        <taxon>Tracheophyta</taxon>
        <taxon>Spermatophyta</taxon>
        <taxon>Magnoliopsida</taxon>
        <taxon>eudicotyledons</taxon>
        <taxon>Gunneridae</taxon>
        <taxon>Pentapetalae</taxon>
        <taxon>asterids</taxon>
        <taxon>lamiids</taxon>
        <taxon>Solanales</taxon>
        <taxon>Solanaceae</taxon>
        <taxon>Solanoideae</taxon>
        <taxon>Solaneae</taxon>
        <taxon>Solanum</taxon>
        <taxon>Solanum subgen. Lycopersicon</taxon>
    </lineage>
</organism>
<evidence type="ECO:0000313" key="1">
    <source>
        <dbReference type="EnsemblPlants" id="Solyc12g019955.1.1"/>
    </source>
</evidence>
<dbReference type="EnsemblPlants" id="Solyc12g019955.1.1">
    <property type="protein sequence ID" value="Solyc12g019955.1.1"/>
    <property type="gene ID" value="Solyc12g019955.1"/>
</dbReference>
<keyword evidence="2" id="KW-1185">Reference proteome</keyword>
<name>A0A3Q7JUD6_SOLLC</name>
<reference evidence="1" key="1">
    <citation type="journal article" date="2012" name="Nature">
        <title>The tomato genome sequence provides insights into fleshy fruit evolution.</title>
        <authorList>
            <consortium name="Tomato Genome Consortium"/>
        </authorList>
    </citation>
    <scope>NUCLEOTIDE SEQUENCE [LARGE SCALE GENOMIC DNA]</scope>
    <source>
        <strain evidence="1">cv. Heinz 1706</strain>
    </source>
</reference>
<dbReference type="Gramene" id="Solyc12g019955.1.1">
    <property type="protein sequence ID" value="Solyc12g019955.1.1"/>
    <property type="gene ID" value="Solyc12g019955.1"/>
</dbReference>
<dbReference type="InterPro" id="IPR043502">
    <property type="entry name" value="DNA/RNA_pol_sf"/>
</dbReference>
<dbReference type="InParanoid" id="A0A3Q7JUD6"/>
<dbReference type="SUPFAM" id="SSF56672">
    <property type="entry name" value="DNA/RNA polymerases"/>
    <property type="match status" value="1"/>
</dbReference>
<evidence type="ECO:0000313" key="2">
    <source>
        <dbReference type="Proteomes" id="UP000004994"/>
    </source>
</evidence>
<dbReference type="Proteomes" id="UP000004994">
    <property type="component" value="Chromosome 12"/>
</dbReference>
<dbReference type="AlphaFoldDB" id="A0A3Q7JUD6"/>
<reference evidence="1" key="2">
    <citation type="submission" date="2019-01" db="UniProtKB">
        <authorList>
            <consortium name="EnsemblPlants"/>
        </authorList>
    </citation>
    <scope>IDENTIFICATION</scope>
    <source>
        <strain evidence="1">cv. Heinz 1706</strain>
    </source>
</reference>